<accession>A0ABV9RE43</accession>
<comment type="caution">
    <text evidence="1">The sequence shown here is derived from an EMBL/GenBank/DDBJ whole genome shotgun (WGS) entry which is preliminary data.</text>
</comment>
<dbReference type="EMBL" id="JBHSJC010000002">
    <property type="protein sequence ID" value="MFC4830427.1"/>
    <property type="molecule type" value="Genomic_DNA"/>
</dbReference>
<evidence type="ECO:0000313" key="2">
    <source>
        <dbReference type="Proteomes" id="UP001595960"/>
    </source>
</evidence>
<sequence>MLNGEELWLSYDSASGASTTGRLAPDGTVSKLRDFPLDPSWNLILPADDGMTLFYRGSDDHVSTGRFGPDGSFTDLVTSSLGIPFHRVTVLSNGFVMWNTTVSEHGEYRSASAIGRVFDDGRHEFISERFPLDFWTHIVHVGENRILFYNAQAGLAATGVVTGDGGYHDFGNSFHFDPWTQIESVGDGKVLFYNYETGLFASGAVSADGGFVDLFSEQVGSVSFLPTSRGRYVLFRSADTLATRLDDGGVFTDTVVVRGLPEGRRTAFVR</sequence>
<gene>
    <name evidence="1" type="ORF">ACFPER_16645</name>
</gene>
<protein>
    <recommendedName>
        <fullName evidence="3">Tachylectin 2 domain-containing protein</fullName>
    </recommendedName>
</protein>
<dbReference type="RefSeq" id="WP_204394124.1">
    <property type="nucleotide sequence ID" value="NZ_JAFBBW010000001.1"/>
</dbReference>
<name>A0ABV9RE43_9MICO</name>
<evidence type="ECO:0008006" key="3">
    <source>
        <dbReference type="Google" id="ProtNLM"/>
    </source>
</evidence>
<evidence type="ECO:0000313" key="1">
    <source>
        <dbReference type="EMBL" id="MFC4830427.1"/>
    </source>
</evidence>
<keyword evidence="2" id="KW-1185">Reference proteome</keyword>
<proteinExistence type="predicted"/>
<reference evidence="2" key="1">
    <citation type="journal article" date="2019" name="Int. J. Syst. Evol. Microbiol.">
        <title>The Global Catalogue of Microorganisms (GCM) 10K type strain sequencing project: providing services to taxonomists for standard genome sequencing and annotation.</title>
        <authorList>
            <consortium name="The Broad Institute Genomics Platform"/>
            <consortium name="The Broad Institute Genome Sequencing Center for Infectious Disease"/>
            <person name="Wu L."/>
            <person name="Ma J."/>
        </authorList>
    </citation>
    <scope>NUCLEOTIDE SEQUENCE [LARGE SCALE GENOMIC DNA]</scope>
    <source>
        <strain evidence="2">CGMCC 1.12192</strain>
    </source>
</reference>
<organism evidence="1 2">
    <name type="scientific">Agromyces aurantiacus</name>
    <dbReference type="NCBI Taxonomy" id="165814"/>
    <lineage>
        <taxon>Bacteria</taxon>
        <taxon>Bacillati</taxon>
        <taxon>Actinomycetota</taxon>
        <taxon>Actinomycetes</taxon>
        <taxon>Micrococcales</taxon>
        <taxon>Microbacteriaceae</taxon>
        <taxon>Agromyces</taxon>
    </lineage>
</organism>
<dbReference type="Proteomes" id="UP001595960">
    <property type="component" value="Unassembled WGS sequence"/>
</dbReference>